<feature type="domain" description="Ubiquitin-like" evidence="5">
    <location>
        <begin position="412"/>
        <end position="489"/>
    </location>
</feature>
<dbReference type="Gene3D" id="1.10.510.10">
    <property type="entry name" value="Transferase(Phosphotransferase) domain 1"/>
    <property type="match status" value="1"/>
</dbReference>
<dbReference type="GO" id="GO:0004674">
    <property type="term" value="F:protein serine/threonine kinase activity"/>
    <property type="evidence" value="ECO:0007669"/>
    <property type="project" value="InterPro"/>
</dbReference>
<keyword evidence="6" id="KW-0418">Kinase</keyword>
<dbReference type="PROSITE" id="PS50011">
    <property type="entry name" value="PROTEIN_KINASE_DOM"/>
    <property type="match status" value="1"/>
</dbReference>
<dbReference type="AlphaFoldDB" id="A0A8H6DKH4"/>
<dbReference type="SUPFAM" id="SSF54236">
    <property type="entry name" value="Ubiquitin-like"/>
    <property type="match status" value="1"/>
</dbReference>
<comment type="caution">
    <text evidence="6">The sequence shown here is derived from an EMBL/GenBank/DDBJ whole genome shotgun (WGS) entry which is preliminary data.</text>
</comment>
<sequence length="500" mass="56544">MEDELPDHVRDYKLETRFPRKREIVHIYDDPDAPPSSQRRLECWKSDKLPIGHGGQGKVFLQTCTSGGRLYTHRAVKIIPLQDGGGRRRYIRELETIIKFSHDKYSKYFVKSLGWYAKNDSLCIAMEYVPTGDLHTYLREHSALPEDDARQITSQVLRGLAIMHGEGFAHRDIKPQVSKLQVQAGIIQESDLLDKNVLIYKYPTPAEPGSWWVKLTDFGISKRVGGNATGASTVIGTEEYMAPELLRNLQNINYPAADMWALGVMAFSILTKACMFPSQLCILEYERSPDRLFPCGSLDNCNVSFDGQAFIRALMRPKPDERLDSNVAIQNTWVKSWMPNAPMIPDDRSESSTSSSERSSFDEERGMTTQISDITGLQDAFQMSPNSQLTAIPRQEQDENISRATPAKNSQRSVSLTVVTGTVVPRVVEVPLAWKVIQLKYKLNDMGDWPPDQQHLVLDSLKGAKKLDNEQTFEELGIWDGARIYVALTCRWRGQRFPGG</sequence>
<organism evidence="6 7">
    <name type="scientific">Fusarium mundagurra</name>
    <dbReference type="NCBI Taxonomy" id="1567541"/>
    <lineage>
        <taxon>Eukaryota</taxon>
        <taxon>Fungi</taxon>
        <taxon>Dikarya</taxon>
        <taxon>Ascomycota</taxon>
        <taxon>Pezizomycotina</taxon>
        <taxon>Sordariomycetes</taxon>
        <taxon>Hypocreomycetidae</taxon>
        <taxon>Hypocreales</taxon>
        <taxon>Nectriaceae</taxon>
        <taxon>Fusarium</taxon>
        <taxon>Fusarium fujikuroi species complex</taxon>
    </lineage>
</organism>
<evidence type="ECO:0000259" key="4">
    <source>
        <dbReference type="PROSITE" id="PS50011"/>
    </source>
</evidence>
<proteinExistence type="predicted"/>
<dbReference type="InterPro" id="IPR045269">
    <property type="entry name" value="Atg1-like"/>
</dbReference>
<name>A0A8H6DKH4_9HYPO</name>
<dbReference type="Proteomes" id="UP000544331">
    <property type="component" value="Unassembled WGS sequence"/>
</dbReference>
<evidence type="ECO:0000313" key="6">
    <source>
        <dbReference type="EMBL" id="KAF5718392.1"/>
    </source>
</evidence>
<feature type="domain" description="Protein kinase" evidence="4">
    <location>
        <begin position="45"/>
        <end position="334"/>
    </location>
</feature>
<evidence type="ECO:0000256" key="2">
    <source>
        <dbReference type="ARBA" id="ARBA00030237"/>
    </source>
</evidence>
<dbReference type="InterPro" id="IPR000719">
    <property type="entry name" value="Prot_kinase_dom"/>
</dbReference>
<dbReference type="SUPFAM" id="SSF56112">
    <property type="entry name" value="Protein kinase-like (PK-like)"/>
    <property type="match status" value="1"/>
</dbReference>
<feature type="region of interest" description="Disordered" evidence="3">
    <location>
        <begin position="340"/>
        <end position="367"/>
    </location>
</feature>
<dbReference type="Gene3D" id="3.10.20.90">
    <property type="entry name" value="Phosphatidylinositol 3-kinase Catalytic Subunit, Chain A, domain 1"/>
    <property type="match status" value="1"/>
</dbReference>
<dbReference type="GO" id="GO:0034045">
    <property type="term" value="C:phagophore assembly site membrane"/>
    <property type="evidence" value="ECO:0007669"/>
    <property type="project" value="UniProtKB-SubCell"/>
</dbReference>
<dbReference type="CDD" id="cd14014">
    <property type="entry name" value="STKc_PknB_like"/>
    <property type="match status" value="1"/>
</dbReference>
<keyword evidence="6" id="KW-0808">Transferase</keyword>
<accession>A0A8H6DKH4</accession>
<gene>
    <name evidence="6" type="ORF">FMUND_5251</name>
</gene>
<dbReference type="PANTHER" id="PTHR24348:SF68">
    <property type="entry name" value="SERINE_THREONINE-PROTEIN KINASE ATG1C"/>
    <property type="match status" value="1"/>
</dbReference>
<evidence type="ECO:0000313" key="7">
    <source>
        <dbReference type="Proteomes" id="UP000544331"/>
    </source>
</evidence>
<feature type="region of interest" description="Disordered" evidence="3">
    <location>
        <begin position="391"/>
        <end position="410"/>
    </location>
</feature>
<keyword evidence="7" id="KW-1185">Reference proteome</keyword>
<dbReference type="OrthoDB" id="10252171at2759"/>
<evidence type="ECO:0000256" key="3">
    <source>
        <dbReference type="SAM" id="MobiDB-lite"/>
    </source>
</evidence>
<dbReference type="GO" id="GO:0005524">
    <property type="term" value="F:ATP binding"/>
    <property type="evidence" value="ECO:0007669"/>
    <property type="project" value="InterPro"/>
</dbReference>
<dbReference type="InterPro" id="IPR011009">
    <property type="entry name" value="Kinase-like_dom_sf"/>
</dbReference>
<dbReference type="PROSITE" id="PS50053">
    <property type="entry name" value="UBIQUITIN_2"/>
    <property type="match status" value="1"/>
</dbReference>
<protein>
    <recommendedName>
        <fullName evidence="2">Autophagy-related protein 1</fullName>
    </recommendedName>
</protein>
<evidence type="ECO:0000256" key="1">
    <source>
        <dbReference type="ARBA" id="ARBA00004623"/>
    </source>
</evidence>
<reference evidence="6 7" key="1">
    <citation type="submission" date="2020-05" db="EMBL/GenBank/DDBJ databases">
        <title>Identification and distribution of gene clusters putatively required for synthesis of sphingolipid metabolism inhibitors in phylogenetically diverse species of the filamentous fungus Fusarium.</title>
        <authorList>
            <person name="Kim H.-S."/>
            <person name="Busman M."/>
            <person name="Brown D.W."/>
            <person name="Divon H."/>
            <person name="Uhlig S."/>
            <person name="Proctor R.H."/>
        </authorList>
    </citation>
    <scope>NUCLEOTIDE SEQUENCE [LARGE SCALE GENOMIC DNA]</scope>
    <source>
        <strain evidence="6 7">NRRL 66235</strain>
    </source>
</reference>
<dbReference type="PANTHER" id="PTHR24348">
    <property type="entry name" value="SERINE/THREONINE-PROTEIN KINASE UNC-51-RELATED"/>
    <property type="match status" value="1"/>
</dbReference>
<dbReference type="Pfam" id="PF00069">
    <property type="entry name" value="Pkinase"/>
    <property type="match status" value="2"/>
</dbReference>
<dbReference type="EMBL" id="JAAOAN010000168">
    <property type="protein sequence ID" value="KAF5718392.1"/>
    <property type="molecule type" value="Genomic_DNA"/>
</dbReference>
<comment type="subcellular location">
    <subcellularLocation>
        <location evidence="1">Preautophagosomal structure membrane</location>
        <topology evidence="1">Peripheral membrane protein</topology>
    </subcellularLocation>
</comment>
<dbReference type="GO" id="GO:0010506">
    <property type="term" value="P:regulation of autophagy"/>
    <property type="evidence" value="ECO:0007669"/>
    <property type="project" value="InterPro"/>
</dbReference>
<dbReference type="InterPro" id="IPR000626">
    <property type="entry name" value="Ubiquitin-like_dom"/>
</dbReference>
<dbReference type="CDD" id="cd17039">
    <property type="entry name" value="Ubl_ubiquitin_like"/>
    <property type="match status" value="1"/>
</dbReference>
<evidence type="ECO:0000259" key="5">
    <source>
        <dbReference type="PROSITE" id="PS50053"/>
    </source>
</evidence>
<dbReference type="InterPro" id="IPR029071">
    <property type="entry name" value="Ubiquitin-like_domsf"/>
</dbReference>